<dbReference type="Pfam" id="PF13193">
    <property type="entry name" value="AMP-binding_C"/>
    <property type="match status" value="1"/>
</dbReference>
<evidence type="ECO:0000313" key="7">
    <source>
        <dbReference type="Proteomes" id="UP001500466"/>
    </source>
</evidence>
<dbReference type="PANTHER" id="PTHR43201">
    <property type="entry name" value="ACYL-COA SYNTHETASE"/>
    <property type="match status" value="1"/>
</dbReference>
<evidence type="ECO:0000256" key="2">
    <source>
        <dbReference type="ARBA" id="ARBA00022598"/>
    </source>
</evidence>
<dbReference type="InterPro" id="IPR045851">
    <property type="entry name" value="AMP-bd_C_sf"/>
</dbReference>
<feature type="domain" description="AMP-dependent synthetase/ligase" evidence="4">
    <location>
        <begin position="35"/>
        <end position="420"/>
    </location>
</feature>
<dbReference type="InterPro" id="IPR025110">
    <property type="entry name" value="AMP-bd_C"/>
</dbReference>
<keyword evidence="7" id="KW-1185">Reference proteome</keyword>
<comment type="caution">
    <text evidence="6">The sequence shown here is derived from an EMBL/GenBank/DDBJ whole genome shotgun (WGS) entry which is preliminary data.</text>
</comment>
<feature type="domain" description="AMP-binding enzyme C-terminal" evidence="5">
    <location>
        <begin position="483"/>
        <end position="556"/>
    </location>
</feature>
<dbReference type="Gene3D" id="3.30.300.30">
    <property type="match status" value="1"/>
</dbReference>
<proteinExistence type="inferred from homology"/>
<comment type="similarity">
    <text evidence="1">Belongs to the ATP-dependent AMP-binding enzyme family.</text>
</comment>
<sequence>MTTPSTSATGGPAFLDTLAAELAVDGEPVTEALDAWSVRTPLRVFIHYGEHGLDLSYAEARRATDTIAGNLEAAGIRRGDRIAVHCRSPYAAALWMFGIWKAGAVFCPVDPDLAGELLVAQLTTLNPQLVVTERAGLPALELVRRHLPYAPRVTVHDSVGVTPPHGFPEIPYARFLARALPPQLGAMADDVAAIVHTPGNTGRPKAAVLCHRWIAQYTFLLRRLTTADDVVYSDLPMHSPLGAFAGVARAAWSGSTVTLWDRFHPGEFWHRIAATGASTAVLTDAAVPWLTSTPERADDAVNPLSKVWLHPLPATHADFARRFGIDFVVAAYGQVESGMPLAVVVRERPEGAGTPSALHRGLTHEQVARLCSHYRIPVVPGQAMPRKGVLGAPLPFLEVAVLDEYDRRLPPGTVGQLAVRPHLSGLVVQEYAGDPLSTAEALRNLWLHTGDAVIQADDGLIHFVDRVQDRIRMRGENISAYHIEDLVNQHPDIAVCAVFGVPMDGRPDDDVVLYVEPDPGKLVDPAALRAWCAQSLPPYMRPAHIRVVVHMPRTPNHRVEKHRLRRHFLGVADPSGPIVEQHRIPTPIPRVALPSGRTGFGGGMPPALPPGGGR</sequence>
<keyword evidence="2" id="KW-0436">Ligase</keyword>
<evidence type="ECO:0000259" key="4">
    <source>
        <dbReference type="Pfam" id="PF00501"/>
    </source>
</evidence>
<feature type="compositionally biased region" description="Gly residues" evidence="3">
    <location>
        <begin position="598"/>
        <end position="614"/>
    </location>
</feature>
<evidence type="ECO:0000313" key="6">
    <source>
        <dbReference type="EMBL" id="GAA4955633.1"/>
    </source>
</evidence>
<organism evidence="6 7">
    <name type="scientific">Yinghuangia aomiensis</name>
    <dbReference type="NCBI Taxonomy" id="676205"/>
    <lineage>
        <taxon>Bacteria</taxon>
        <taxon>Bacillati</taxon>
        <taxon>Actinomycetota</taxon>
        <taxon>Actinomycetes</taxon>
        <taxon>Kitasatosporales</taxon>
        <taxon>Streptomycetaceae</taxon>
        <taxon>Yinghuangia</taxon>
    </lineage>
</organism>
<gene>
    <name evidence="6" type="ORF">GCM10023205_16960</name>
</gene>
<protein>
    <submittedName>
        <fullName evidence="6">AMP-binding protein</fullName>
    </submittedName>
</protein>
<dbReference type="InterPro" id="IPR042099">
    <property type="entry name" value="ANL_N_sf"/>
</dbReference>
<evidence type="ECO:0000256" key="3">
    <source>
        <dbReference type="SAM" id="MobiDB-lite"/>
    </source>
</evidence>
<dbReference type="Pfam" id="PF00501">
    <property type="entry name" value="AMP-binding"/>
    <property type="match status" value="1"/>
</dbReference>
<dbReference type="RefSeq" id="WP_345674701.1">
    <property type="nucleotide sequence ID" value="NZ_BAABHS010000005.1"/>
</dbReference>
<dbReference type="Proteomes" id="UP001500466">
    <property type="component" value="Unassembled WGS sequence"/>
</dbReference>
<feature type="region of interest" description="Disordered" evidence="3">
    <location>
        <begin position="592"/>
        <end position="614"/>
    </location>
</feature>
<accession>A0ABP9GXE7</accession>
<name>A0ABP9GXE7_9ACTN</name>
<evidence type="ECO:0000256" key="1">
    <source>
        <dbReference type="ARBA" id="ARBA00006432"/>
    </source>
</evidence>
<evidence type="ECO:0000259" key="5">
    <source>
        <dbReference type="Pfam" id="PF13193"/>
    </source>
</evidence>
<dbReference type="EMBL" id="BAABHS010000005">
    <property type="protein sequence ID" value="GAA4955633.1"/>
    <property type="molecule type" value="Genomic_DNA"/>
</dbReference>
<reference evidence="7" key="1">
    <citation type="journal article" date="2019" name="Int. J. Syst. Evol. Microbiol.">
        <title>The Global Catalogue of Microorganisms (GCM) 10K type strain sequencing project: providing services to taxonomists for standard genome sequencing and annotation.</title>
        <authorList>
            <consortium name="The Broad Institute Genomics Platform"/>
            <consortium name="The Broad Institute Genome Sequencing Center for Infectious Disease"/>
            <person name="Wu L."/>
            <person name="Ma J."/>
        </authorList>
    </citation>
    <scope>NUCLEOTIDE SEQUENCE [LARGE SCALE GENOMIC DNA]</scope>
    <source>
        <strain evidence="7">JCM 17986</strain>
    </source>
</reference>
<dbReference type="InterPro" id="IPR000873">
    <property type="entry name" value="AMP-dep_synth/lig_dom"/>
</dbReference>
<dbReference type="SUPFAM" id="SSF56801">
    <property type="entry name" value="Acetyl-CoA synthetase-like"/>
    <property type="match status" value="1"/>
</dbReference>
<dbReference type="PANTHER" id="PTHR43201:SF5">
    <property type="entry name" value="MEDIUM-CHAIN ACYL-COA LIGASE ACSF2, MITOCHONDRIAL"/>
    <property type="match status" value="1"/>
</dbReference>
<dbReference type="Gene3D" id="3.40.50.12780">
    <property type="entry name" value="N-terminal domain of ligase-like"/>
    <property type="match status" value="1"/>
</dbReference>